<keyword evidence="1" id="KW-0343">GTPase activation</keyword>
<evidence type="ECO:0000259" key="7">
    <source>
        <dbReference type="PROSITE" id="PS50115"/>
    </source>
</evidence>
<evidence type="ECO:0000256" key="6">
    <source>
        <dbReference type="SAM" id="MobiDB-lite"/>
    </source>
</evidence>
<dbReference type="FunFam" id="1.10.220.150:FF:000009">
    <property type="entry name" value="stromal membrane-associated protein 1 isoform X1"/>
    <property type="match status" value="1"/>
</dbReference>
<dbReference type="RefSeq" id="XP_066086359.1">
    <property type="nucleotide sequence ID" value="XM_066230262.1"/>
</dbReference>
<feature type="compositionally biased region" description="Polar residues" evidence="6">
    <location>
        <begin position="195"/>
        <end position="214"/>
    </location>
</feature>
<feature type="compositionally biased region" description="Polar residues" evidence="6">
    <location>
        <begin position="128"/>
        <end position="139"/>
    </location>
</feature>
<feature type="compositionally biased region" description="Low complexity" evidence="6">
    <location>
        <begin position="336"/>
        <end position="358"/>
    </location>
</feature>
<feature type="region of interest" description="Disordered" evidence="6">
    <location>
        <begin position="287"/>
        <end position="309"/>
    </location>
</feature>
<dbReference type="CDD" id="cd08204">
    <property type="entry name" value="ArfGap"/>
    <property type="match status" value="1"/>
</dbReference>
<evidence type="ECO:0000256" key="4">
    <source>
        <dbReference type="ARBA" id="ARBA00022833"/>
    </source>
</evidence>
<evidence type="ECO:0000256" key="3">
    <source>
        <dbReference type="ARBA" id="ARBA00022771"/>
    </source>
</evidence>
<dbReference type="InterPro" id="IPR051718">
    <property type="entry name" value="ARF_GTPase-activating"/>
</dbReference>
<dbReference type="EMBL" id="CP144090">
    <property type="protein sequence ID" value="WWD08392.1"/>
    <property type="molecule type" value="Genomic_DNA"/>
</dbReference>
<dbReference type="KEGG" id="ker:91105305"/>
<evidence type="ECO:0000256" key="5">
    <source>
        <dbReference type="PROSITE-ProRule" id="PRU00288"/>
    </source>
</evidence>
<evidence type="ECO:0000313" key="9">
    <source>
        <dbReference type="Proteomes" id="UP001358614"/>
    </source>
</evidence>
<dbReference type="PANTHER" id="PTHR45705">
    <property type="entry name" value="FI20236P1"/>
    <property type="match status" value="1"/>
</dbReference>
<evidence type="ECO:0000256" key="2">
    <source>
        <dbReference type="ARBA" id="ARBA00022723"/>
    </source>
</evidence>
<dbReference type="Proteomes" id="UP001358614">
    <property type="component" value="Chromosome 2"/>
</dbReference>
<dbReference type="GO" id="GO:0008270">
    <property type="term" value="F:zinc ion binding"/>
    <property type="evidence" value="ECO:0007669"/>
    <property type="project" value="UniProtKB-KW"/>
</dbReference>
<organism evidence="8 9">
    <name type="scientific">Kwoniella europaea PYCC6329</name>
    <dbReference type="NCBI Taxonomy" id="1423913"/>
    <lineage>
        <taxon>Eukaryota</taxon>
        <taxon>Fungi</taxon>
        <taxon>Dikarya</taxon>
        <taxon>Basidiomycota</taxon>
        <taxon>Agaricomycotina</taxon>
        <taxon>Tremellomycetes</taxon>
        <taxon>Tremellales</taxon>
        <taxon>Cryptococcaceae</taxon>
        <taxon>Kwoniella</taxon>
    </lineage>
</organism>
<dbReference type="InterPro" id="IPR037278">
    <property type="entry name" value="ARFGAP/RecO"/>
</dbReference>
<dbReference type="InterPro" id="IPR038508">
    <property type="entry name" value="ArfGAP_dom_sf"/>
</dbReference>
<proteinExistence type="predicted"/>
<gene>
    <name evidence="8" type="ORF">V865_006504</name>
</gene>
<feature type="region of interest" description="Disordered" evidence="6">
    <location>
        <begin position="334"/>
        <end position="429"/>
    </location>
</feature>
<dbReference type="PRINTS" id="PR00405">
    <property type="entry name" value="REVINTRACTNG"/>
</dbReference>
<feature type="domain" description="Arf-GAP" evidence="7">
    <location>
        <begin position="8"/>
        <end position="131"/>
    </location>
</feature>
<sequence length="470" mass="51682">MTMEARHKRMLEETLKLPGNDTCADCHAPAPRWASVNLGIFLCVGCASVHRKMGTHKSRVKSVTLDTWTREQIVHMKEIGNQASNAIFNPNEKLHPPPPSYGHDERDSEIEKYIRKKYEMGAFKAGQKPSSMYEPTSLNRARERDGRIPFGSLSQSGTNTRNPELNDIVSFTQKNNPLLVANHKERDLPALPIGQGTSTFPARQRPKSSNNQNVPAPWATPSTNPGNTPSPSPLLQSQAAPVKEFNLIDFNNNQTQNATLPLQVNMNSQNQNQSQNQNGYMMANQQQQQTGFSNGFSSSPLPSHGYSNTNVGYGSQPFLNGGINQMNGYQNMNGFSTGSATSSQGLSQSLSPQSQIGGYNNMVMGVLTPTSTPSPNFSSSPSFAHQPQMQYGQQPQQQQQTYNSYQPQQPQTFAQPLPQQSSVPQHQQQYQYQMQMPQQYGGGMPMNGAGGNGYMQTSSGIMMQGMGMGH</sequence>
<dbReference type="AlphaFoldDB" id="A0AAX4KRC8"/>
<evidence type="ECO:0000313" key="8">
    <source>
        <dbReference type="EMBL" id="WWD08392.1"/>
    </source>
</evidence>
<feature type="region of interest" description="Disordered" evidence="6">
    <location>
        <begin position="186"/>
        <end position="236"/>
    </location>
</feature>
<dbReference type="GO" id="GO:0005737">
    <property type="term" value="C:cytoplasm"/>
    <property type="evidence" value="ECO:0007669"/>
    <property type="project" value="TreeGrafter"/>
</dbReference>
<reference evidence="8 9" key="1">
    <citation type="submission" date="2024-01" db="EMBL/GenBank/DDBJ databases">
        <title>Comparative genomics of Cryptococcus and Kwoniella reveals pathogenesis evolution and contrasting modes of karyotype evolution via chromosome fusion or intercentromeric recombination.</title>
        <authorList>
            <person name="Coelho M.A."/>
            <person name="David-Palma M."/>
            <person name="Shea T."/>
            <person name="Bowers K."/>
            <person name="McGinley-Smith S."/>
            <person name="Mohammad A.W."/>
            <person name="Gnirke A."/>
            <person name="Yurkov A.M."/>
            <person name="Nowrousian M."/>
            <person name="Sun S."/>
            <person name="Cuomo C.A."/>
            <person name="Heitman J."/>
        </authorList>
    </citation>
    <scope>NUCLEOTIDE SEQUENCE [LARGE SCALE GENOMIC DNA]</scope>
    <source>
        <strain evidence="8 9">PYCC6329</strain>
    </source>
</reference>
<dbReference type="Gene3D" id="1.10.220.150">
    <property type="entry name" value="Arf GTPase activating protein"/>
    <property type="match status" value="1"/>
</dbReference>
<keyword evidence="3 5" id="KW-0863">Zinc-finger</keyword>
<dbReference type="Pfam" id="PF01412">
    <property type="entry name" value="ArfGap"/>
    <property type="match status" value="1"/>
</dbReference>
<feature type="compositionally biased region" description="Low complexity" evidence="6">
    <location>
        <begin position="220"/>
        <end position="229"/>
    </location>
</feature>
<keyword evidence="4" id="KW-0862">Zinc</keyword>
<name>A0AAX4KRC8_9TREE</name>
<accession>A0AAX4KRC8</accession>
<dbReference type="InterPro" id="IPR001164">
    <property type="entry name" value="ArfGAP_dom"/>
</dbReference>
<feature type="compositionally biased region" description="Low complexity" evidence="6">
    <location>
        <begin position="368"/>
        <end position="429"/>
    </location>
</feature>
<dbReference type="PROSITE" id="PS50115">
    <property type="entry name" value="ARFGAP"/>
    <property type="match status" value="1"/>
</dbReference>
<evidence type="ECO:0000256" key="1">
    <source>
        <dbReference type="ARBA" id="ARBA00022468"/>
    </source>
</evidence>
<keyword evidence="9" id="KW-1185">Reference proteome</keyword>
<dbReference type="GeneID" id="91105305"/>
<dbReference type="GO" id="GO:0005096">
    <property type="term" value="F:GTPase activator activity"/>
    <property type="evidence" value="ECO:0007669"/>
    <property type="project" value="UniProtKB-KW"/>
</dbReference>
<keyword evidence="2" id="KW-0479">Metal-binding</keyword>
<dbReference type="PANTHER" id="PTHR45705:SF1">
    <property type="entry name" value="FI20236P1"/>
    <property type="match status" value="1"/>
</dbReference>
<feature type="region of interest" description="Disordered" evidence="6">
    <location>
        <begin position="125"/>
        <end position="164"/>
    </location>
</feature>
<feature type="compositionally biased region" description="Polar residues" evidence="6">
    <location>
        <begin position="152"/>
        <end position="164"/>
    </location>
</feature>
<dbReference type="SMART" id="SM00105">
    <property type="entry name" value="ArfGap"/>
    <property type="match status" value="1"/>
</dbReference>
<dbReference type="SUPFAM" id="SSF57863">
    <property type="entry name" value="ArfGap/RecO-like zinc finger"/>
    <property type="match status" value="1"/>
</dbReference>
<protein>
    <recommendedName>
        <fullName evidence="7">Arf-GAP domain-containing protein</fullName>
    </recommendedName>
</protein>